<dbReference type="EC" id="4.1.2.-" evidence="5"/>
<dbReference type="PROSITE" id="PS60002">
    <property type="entry name" value="PHOSPHOKETOLASE_1"/>
    <property type="match status" value="1"/>
</dbReference>
<dbReference type="InterPro" id="IPR018970">
    <property type="entry name" value="Xul5P/Fru6P_PKetolase_N"/>
</dbReference>
<dbReference type="HAMAP" id="MF_01403">
    <property type="entry name" value="Phosphoketolase"/>
    <property type="match status" value="1"/>
</dbReference>
<dbReference type="Pfam" id="PF09363">
    <property type="entry name" value="XFP_C"/>
    <property type="match status" value="1"/>
</dbReference>
<evidence type="ECO:0000313" key="8">
    <source>
        <dbReference type="EMBL" id="GAA2003443.1"/>
    </source>
</evidence>
<keyword evidence="4 5" id="KW-0456">Lyase</keyword>
<dbReference type="RefSeq" id="WP_344662621.1">
    <property type="nucleotide sequence ID" value="NZ_BAAAQM010000078.1"/>
</dbReference>
<proteinExistence type="inferred from homology"/>
<dbReference type="PROSITE" id="PS60003">
    <property type="entry name" value="PHOSPHOKETOLASE_2"/>
    <property type="match status" value="1"/>
</dbReference>
<comment type="similarity">
    <text evidence="2 5">Belongs to the XFP family.</text>
</comment>
<dbReference type="Pfam" id="PF09364">
    <property type="entry name" value="XFP_N"/>
    <property type="match status" value="1"/>
</dbReference>
<protein>
    <recommendedName>
        <fullName evidence="5">Probable phosphoketolase</fullName>
        <ecNumber evidence="5">4.1.2.-</ecNumber>
    </recommendedName>
</protein>
<dbReference type="InterPro" id="IPR005593">
    <property type="entry name" value="Xul5P/Fru6P_PKetolase"/>
</dbReference>
<dbReference type="Gene3D" id="3.40.50.970">
    <property type="match status" value="2"/>
</dbReference>
<keyword evidence="9" id="KW-1185">Reference proteome</keyword>
<evidence type="ECO:0000313" key="9">
    <source>
        <dbReference type="Proteomes" id="UP001499854"/>
    </source>
</evidence>
<dbReference type="SUPFAM" id="SSF52518">
    <property type="entry name" value="Thiamin diphosphate-binding fold (THDP-binding)"/>
    <property type="match status" value="2"/>
</dbReference>
<dbReference type="CDD" id="cd02011">
    <property type="entry name" value="TPP_PK"/>
    <property type="match status" value="1"/>
</dbReference>
<dbReference type="InterPro" id="IPR018969">
    <property type="entry name" value="Xul5P/Fru6P_PKetolase_C"/>
</dbReference>
<feature type="domain" description="Xylulose 5-phosphate/Fructose 6-phosphate phosphoketolase C-terminal" evidence="6">
    <location>
        <begin position="600"/>
        <end position="801"/>
    </location>
</feature>
<dbReference type="NCBIfam" id="NF003621">
    <property type="entry name" value="PRK05261.1-6"/>
    <property type="match status" value="1"/>
</dbReference>
<reference evidence="8 9" key="1">
    <citation type="journal article" date="2019" name="Int. J. Syst. Evol. Microbiol.">
        <title>The Global Catalogue of Microorganisms (GCM) 10K type strain sequencing project: providing services to taxonomists for standard genome sequencing and annotation.</title>
        <authorList>
            <consortium name="The Broad Institute Genomics Platform"/>
            <consortium name="The Broad Institute Genome Sequencing Center for Infectious Disease"/>
            <person name="Wu L."/>
            <person name="Ma J."/>
        </authorList>
    </citation>
    <scope>NUCLEOTIDE SEQUENCE [LARGE SCALE GENOMIC DNA]</scope>
    <source>
        <strain evidence="8 9">JCM 16013</strain>
    </source>
</reference>
<dbReference type="InterPro" id="IPR019790">
    <property type="entry name" value="Xul5P/Fru6P_PKetolase_CS"/>
</dbReference>
<dbReference type="PANTHER" id="PTHR31273">
    <property type="entry name" value="PHOSPHOKETOLASE-RELATED"/>
    <property type="match status" value="1"/>
</dbReference>
<dbReference type="InterPro" id="IPR029061">
    <property type="entry name" value="THDP-binding"/>
</dbReference>
<dbReference type="InterPro" id="IPR019789">
    <property type="entry name" value="Xul5P/Fru6P_PKetolase_ThDP_BS"/>
</dbReference>
<dbReference type="Gene3D" id="3.40.50.920">
    <property type="match status" value="1"/>
</dbReference>
<dbReference type="PIRSF" id="PIRSF017245">
    <property type="entry name" value="Phosphoketolase"/>
    <property type="match status" value="1"/>
</dbReference>
<gene>
    <name evidence="8" type="ORF">GCM10009838_81970</name>
</gene>
<evidence type="ECO:0000256" key="3">
    <source>
        <dbReference type="ARBA" id="ARBA00023052"/>
    </source>
</evidence>
<evidence type="ECO:0000259" key="7">
    <source>
        <dbReference type="Pfam" id="PF09364"/>
    </source>
</evidence>
<dbReference type="InterPro" id="IPR009014">
    <property type="entry name" value="Transketo_C/PFOR_II"/>
</dbReference>
<dbReference type="NCBIfam" id="NF003619">
    <property type="entry name" value="PRK05261.1-4"/>
    <property type="match status" value="1"/>
</dbReference>
<accession>A0ABN2TAL7</accession>
<dbReference type="Proteomes" id="UP001499854">
    <property type="component" value="Unassembled WGS sequence"/>
</dbReference>
<organism evidence="8 9">
    <name type="scientific">Catenulispora subtropica</name>
    <dbReference type="NCBI Taxonomy" id="450798"/>
    <lineage>
        <taxon>Bacteria</taxon>
        <taxon>Bacillati</taxon>
        <taxon>Actinomycetota</taxon>
        <taxon>Actinomycetes</taxon>
        <taxon>Catenulisporales</taxon>
        <taxon>Catenulisporaceae</taxon>
        <taxon>Catenulispora</taxon>
    </lineage>
</organism>
<dbReference type="InterPro" id="IPR023962">
    <property type="entry name" value="Phosphoketolase"/>
</dbReference>
<evidence type="ECO:0000256" key="1">
    <source>
        <dbReference type="ARBA" id="ARBA00001964"/>
    </source>
</evidence>
<dbReference type="EMBL" id="BAAAQM010000078">
    <property type="protein sequence ID" value="GAA2003443.1"/>
    <property type="molecule type" value="Genomic_DNA"/>
</dbReference>
<evidence type="ECO:0000256" key="5">
    <source>
        <dbReference type="HAMAP-Rule" id="MF_01403"/>
    </source>
</evidence>
<dbReference type="NCBIfam" id="NF003616">
    <property type="entry name" value="PRK05261.1-1"/>
    <property type="match status" value="1"/>
</dbReference>
<keyword evidence="3 5" id="KW-0786">Thiamine pyrophosphate</keyword>
<feature type="domain" description="Xylulose 5-phosphate/Fructose 6-phosphate phosphoketolase N-terminal" evidence="7">
    <location>
        <begin position="13"/>
        <end position="382"/>
    </location>
</feature>
<dbReference type="NCBIfam" id="NF003617">
    <property type="entry name" value="PRK05261.1-2"/>
    <property type="match status" value="1"/>
</dbReference>
<comment type="caution">
    <text evidence="8">The sequence shown here is derived from an EMBL/GenBank/DDBJ whole genome shotgun (WGS) entry which is preliminary data.</text>
</comment>
<name>A0ABN2TAL7_9ACTN</name>
<sequence length="804" mass="89732">MTDAALSPSAPLSRADLDLIDGYWRAANFLSVGQIYLLANPLLREPLRKEHVKTRLLGHWGTTPGLNLIYAHMNRAIKARDLNAIYIAGPGHGGPGLVANTYLEGTYSEFYPAIGRDEDGLRKLFRQFSFPGGIPSHVAPETPGSIHEGGELGYSLSHAFGAAFDNPDLLVCCVVGDGEAETGPLAASWHSTKFLNPARDGAVLPILQLNGFKIANPTVLARIPREELDRLFEGYGYRPITVEVTDPEDHDAAHQAFAAALDDALDDIKRIQAEARAGSGDDGAATAERPRWPMIILRSPKGWTGPKTVDGKRTEGSWRSHQVPLSNLHEDPEHLRQLEEWLRSYDPDSLFDARGALRPELAALAPEAERRMGANPHANGGILLRELDLPDFQDYAVEVKQHGRESSEACRVLGGFLRDVMADNEEHANFRVFGPDETASNRLGAVLEATGRTWLADAEPGDDADLAPDGRVMEILSEHTCQGWLEGYLLTGRHGFFSCYEAFIHLVDSMFNQHAKWLKTTRQIPWRRPIASLNYLLTSHVWRQDHNGFSHQDPGFIDHVVNKKADIIRVYLPPDTNTLLSVADHCLRSKHYVNVVVAGKQPALNWLSMDEAITHCTRGIGIWDWASTDTGGEPDLVLACAGDIPTLETLAATAILREAFPELRIRVVNVVDLMRLQPSSEHPHGLSDREFDALFTRDKPVVFAYHGYPWLIHRLTYRRTNHHNIHVRGYKEEGTTTTPFDMVMLNDLDRYHLVIDAIDRVPGLADRGAHLRQQMVDARLRARAHTRETGDDLPEIRDWVWPFD</sequence>
<dbReference type="PANTHER" id="PTHR31273:SF0">
    <property type="entry name" value="PHOSPHOKETOLASE-RELATED"/>
    <property type="match status" value="1"/>
</dbReference>
<evidence type="ECO:0000259" key="6">
    <source>
        <dbReference type="Pfam" id="PF09363"/>
    </source>
</evidence>
<evidence type="ECO:0000256" key="4">
    <source>
        <dbReference type="ARBA" id="ARBA00023239"/>
    </source>
</evidence>
<evidence type="ECO:0000256" key="2">
    <source>
        <dbReference type="ARBA" id="ARBA00005623"/>
    </source>
</evidence>
<dbReference type="Pfam" id="PF03894">
    <property type="entry name" value="XFP"/>
    <property type="match status" value="1"/>
</dbReference>
<comment type="cofactor">
    <cofactor evidence="1 5">
        <name>thiamine diphosphate</name>
        <dbReference type="ChEBI" id="CHEBI:58937"/>
    </cofactor>
</comment>